<dbReference type="STRING" id="1273541.Pyrde_1191"/>
<evidence type="ECO:0000313" key="3">
    <source>
        <dbReference type="Proteomes" id="UP000058613"/>
    </source>
</evidence>
<protein>
    <submittedName>
        <fullName evidence="2">Uncharacterized protein</fullName>
    </submittedName>
</protein>
<dbReference type="GeneID" id="26099530"/>
<dbReference type="RefSeq" id="WP_231656699.1">
    <property type="nucleotide sequence ID" value="NZ_CP013011.1"/>
</dbReference>
<evidence type="ECO:0000256" key="1">
    <source>
        <dbReference type="SAM" id="Coils"/>
    </source>
</evidence>
<name>A0A0P0N3K2_9CREN</name>
<accession>A0A0P0N3K2</accession>
<dbReference type="AlphaFoldDB" id="A0A0P0N3K2"/>
<dbReference type="Proteomes" id="UP000058613">
    <property type="component" value="Chromosome"/>
</dbReference>
<reference evidence="2 3" key="1">
    <citation type="submission" date="2015-10" db="EMBL/GenBank/DDBJ databases">
        <title>Complete genome sequence of hyperthermophilic archaeon Pyrodictium delaneyi Su06.</title>
        <authorList>
            <person name="Jung J.-H."/>
            <person name="Lin J."/>
            <person name="Holden J.F."/>
            <person name="Park C.-S."/>
        </authorList>
    </citation>
    <scope>NUCLEOTIDE SEQUENCE [LARGE SCALE GENOMIC DNA]</scope>
    <source>
        <strain evidence="2 3">Su06</strain>
    </source>
</reference>
<proteinExistence type="predicted"/>
<sequence>MLLPPLTLEARVPRRFKELAAAAQGKLGGVSGLIEFYKDMLAGAAEPGQPPKKVSEIVGGIVRVEMLGEKYVALKNFGMNDLLYYLRMMQSFGLVRVIAYSEAPRRLSDVALQRTLLGDTVFKAADRPEAAVMFGFYMGVVFDTPARHTLFVGSNAESIIDIALDEKFKKAYAYNTVLSGQVLLRASAEQMPAGGRGRPWYEPFSDLSGIVALLGALQVAKIRPSPEKILGIRILSKIKKQVLKLVDPYGDYMLARGTLVLEIDKLVNEREEDPLTGIKYDSIGVGMAKDVSWFRGKIPSRAYNALEAVVKAVKEKRDEIKAELDQLFNLTFGFAKQA</sequence>
<feature type="coiled-coil region" evidence="1">
    <location>
        <begin position="303"/>
        <end position="330"/>
    </location>
</feature>
<gene>
    <name evidence="2" type="ORF">Pyrde_1191</name>
</gene>
<dbReference type="EMBL" id="CP013011">
    <property type="protein sequence ID" value="ALL01239.1"/>
    <property type="molecule type" value="Genomic_DNA"/>
</dbReference>
<keyword evidence="1" id="KW-0175">Coiled coil</keyword>
<organism evidence="2 3">
    <name type="scientific">Pyrodictium delaneyi</name>
    <dbReference type="NCBI Taxonomy" id="1273541"/>
    <lineage>
        <taxon>Archaea</taxon>
        <taxon>Thermoproteota</taxon>
        <taxon>Thermoprotei</taxon>
        <taxon>Desulfurococcales</taxon>
        <taxon>Pyrodictiaceae</taxon>
        <taxon>Pyrodictium</taxon>
    </lineage>
</organism>
<dbReference type="KEGG" id="pdl:Pyrde_1191"/>
<evidence type="ECO:0000313" key="2">
    <source>
        <dbReference type="EMBL" id="ALL01239.1"/>
    </source>
</evidence>